<feature type="region of interest" description="Disordered" evidence="1">
    <location>
        <begin position="618"/>
        <end position="649"/>
    </location>
</feature>
<dbReference type="AlphaFoldDB" id="A0AAW2XD24"/>
<accession>A0AAW2XD24</accession>
<feature type="region of interest" description="Disordered" evidence="1">
    <location>
        <begin position="265"/>
        <end position="299"/>
    </location>
</feature>
<dbReference type="PANTHER" id="PTHR33240">
    <property type="entry name" value="OS08G0508500 PROTEIN"/>
    <property type="match status" value="1"/>
</dbReference>
<gene>
    <name evidence="2" type="ORF">Slati_1134400</name>
</gene>
<feature type="compositionally biased region" description="Basic and acidic residues" evidence="1">
    <location>
        <begin position="618"/>
        <end position="629"/>
    </location>
</feature>
<protein>
    <recommendedName>
        <fullName evidence="3">Reverse transcriptase domain-containing protein</fullName>
    </recommendedName>
</protein>
<feature type="compositionally biased region" description="Basic and acidic residues" evidence="1">
    <location>
        <begin position="1"/>
        <end position="12"/>
    </location>
</feature>
<feature type="compositionally biased region" description="Basic and acidic residues" evidence="1">
    <location>
        <begin position="269"/>
        <end position="294"/>
    </location>
</feature>
<dbReference type="Gene3D" id="2.40.70.10">
    <property type="entry name" value="Acid Proteases"/>
    <property type="match status" value="1"/>
</dbReference>
<feature type="compositionally biased region" description="Basic and acidic residues" evidence="1">
    <location>
        <begin position="26"/>
        <end position="46"/>
    </location>
</feature>
<dbReference type="InterPro" id="IPR021109">
    <property type="entry name" value="Peptidase_aspartic_dom_sf"/>
</dbReference>
<feature type="compositionally biased region" description="Basic and acidic residues" evidence="1">
    <location>
        <begin position="640"/>
        <end position="649"/>
    </location>
</feature>
<organism evidence="2">
    <name type="scientific">Sesamum latifolium</name>
    <dbReference type="NCBI Taxonomy" id="2727402"/>
    <lineage>
        <taxon>Eukaryota</taxon>
        <taxon>Viridiplantae</taxon>
        <taxon>Streptophyta</taxon>
        <taxon>Embryophyta</taxon>
        <taxon>Tracheophyta</taxon>
        <taxon>Spermatophyta</taxon>
        <taxon>Magnoliopsida</taxon>
        <taxon>eudicotyledons</taxon>
        <taxon>Gunneridae</taxon>
        <taxon>Pentapetalae</taxon>
        <taxon>asterids</taxon>
        <taxon>lamiids</taxon>
        <taxon>Lamiales</taxon>
        <taxon>Pedaliaceae</taxon>
        <taxon>Sesamum</taxon>
    </lineage>
</organism>
<reference evidence="2" key="2">
    <citation type="journal article" date="2024" name="Plant">
        <title>Genomic evolution and insights into agronomic trait innovations of Sesamum species.</title>
        <authorList>
            <person name="Miao H."/>
            <person name="Wang L."/>
            <person name="Qu L."/>
            <person name="Liu H."/>
            <person name="Sun Y."/>
            <person name="Le M."/>
            <person name="Wang Q."/>
            <person name="Wei S."/>
            <person name="Zheng Y."/>
            <person name="Lin W."/>
            <person name="Duan Y."/>
            <person name="Cao H."/>
            <person name="Xiong S."/>
            <person name="Wang X."/>
            <person name="Wei L."/>
            <person name="Li C."/>
            <person name="Ma Q."/>
            <person name="Ju M."/>
            <person name="Zhao R."/>
            <person name="Li G."/>
            <person name="Mu C."/>
            <person name="Tian Q."/>
            <person name="Mei H."/>
            <person name="Zhang T."/>
            <person name="Gao T."/>
            <person name="Zhang H."/>
        </authorList>
    </citation>
    <scope>NUCLEOTIDE SEQUENCE</scope>
    <source>
        <strain evidence="2">KEN1</strain>
    </source>
</reference>
<feature type="compositionally biased region" description="Basic and acidic residues" evidence="1">
    <location>
        <begin position="100"/>
        <end position="113"/>
    </location>
</feature>
<dbReference type="EMBL" id="JACGWN010000004">
    <property type="protein sequence ID" value="KAL0451563.1"/>
    <property type="molecule type" value="Genomic_DNA"/>
</dbReference>
<name>A0AAW2XD24_9LAMI</name>
<comment type="caution">
    <text evidence="2">The sequence shown here is derived from an EMBL/GenBank/DDBJ whole genome shotgun (WGS) entry which is preliminary data.</text>
</comment>
<feature type="compositionally biased region" description="Polar residues" evidence="1">
    <location>
        <begin position="13"/>
        <end position="25"/>
    </location>
</feature>
<feature type="compositionally biased region" description="Basic and acidic residues" evidence="1">
    <location>
        <begin position="53"/>
        <end position="83"/>
    </location>
</feature>
<evidence type="ECO:0008006" key="3">
    <source>
        <dbReference type="Google" id="ProtNLM"/>
    </source>
</evidence>
<proteinExistence type="predicted"/>
<sequence length="649" mass="75009">MEGDTPRRDEGPSRQTEPVMQITRSELQRLMEEADRNALTQHERRTGTPIVREIPRRQLFREREMEREQPDATSREEPGKGQEAEGSEVGSSERKKGKRREPGISKAEVDDVGRQIERLGKQIDELKRRGEIVAQNRNSPFSNKILTEVVDPSFRMPDLPKYDGTKDPQEHIAAFELGKRRSGSPVYRVVKEDESLKNFMGRFNNETLEVQDLIIDMMVSILIHGLRKGPLASALARDPLEDVEQLMRIAQKYIDEEEINAMKDGGWQRSRDRGRWKDNREKHEGGDKEREPPYRPKFHKYTPLETTRTKALMMVEKSNLLQWPQHTRFTPSKKFSNKYCKFHKERGHDTKDCYQLKDEIERLIRQGYFKEFILQGSRSRDHKVGDRRTHSRSRSRERFKEDDKRDRGRENVLVKGVINTIAGGPVGRWSNRERKRYERNGREDRRKELVLSVELEEEITFGAKDLGERRGSQNDPMVIKLDIANFSVYKVLVDNGSLTDIIFWDVIKRMGLESAELDLVHTPLVGFGGSEVSSMGTISLPVSIGEEPKRKTMMIRFLVVDTLFAYNVILGRSGLNAFRAVVSTYHLKMKFPTKNGIGEAACDLKEARRCYNLSLQKGEADVGTKRKETEDVEGAQPKIFKPERIEPVE</sequence>
<evidence type="ECO:0000256" key="1">
    <source>
        <dbReference type="SAM" id="MobiDB-lite"/>
    </source>
</evidence>
<dbReference type="CDD" id="cd00303">
    <property type="entry name" value="retropepsin_like"/>
    <property type="match status" value="1"/>
</dbReference>
<feature type="region of interest" description="Disordered" evidence="1">
    <location>
        <begin position="379"/>
        <end position="407"/>
    </location>
</feature>
<dbReference type="PANTHER" id="PTHR33240:SF17">
    <property type="entry name" value="EUKARYOTIC PEPTIDE CHAIN RELEASE FACTOR GTP-BINDING SUBUNIT-LIKE"/>
    <property type="match status" value="1"/>
</dbReference>
<feature type="region of interest" description="Disordered" evidence="1">
    <location>
        <begin position="1"/>
        <end position="113"/>
    </location>
</feature>
<reference evidence="2" key="1">
    <citation type="submission" date="2020-06" db="EMBL/GenBank/DDBJ databases">
        <authorList>
            <person name="Li T."/>
            <person name="Hu X."/>
            <person name="Zhang T."/>
            <person name="Song X."/>
            <person name="Zhang H."/>
            <person name="Dai N."/>
            <person name="Sheng W."/>
            <person name="Hou X."/>
            <person name="Wei L."/>
        </authorList>
    </citation>
    <scope>NUCLEOTIDE SEQUENCE</scope>
    <source>
        <strain evidence="2">KEN1</strain>
        <tissue evidence="2">Leaf</tissue>
    </source>
</reference>
<evidence type="ECO:0000313" key="2">
    <source>
        <dbReference type="EMBL" id="KAL0451563.1"/>
    </source>
</evidence>